<evidence type="ECO:0000256" key="1">
    <source>
        <dbReference type="ARBA" id="ARBA00022614"/>
    </source>
</evidence>
<evidence type="ECO:0000313" key="4">
    <source>
        <dbReference type="EMBL" id="CAD6263883.1"/>
    </source>
</evidence>
<dbReference type="SMART" id="SM00369">
    <property type="entry name" value="LRR_TYP"/>
    <property type="match status" value="3"/>
</dbReference>
<feature type="compositionally biased region" description="Low complexity" evidence="3">
    <location>
        <begin position="957"/>
        <end position="969"/>
    </location>
</feature>
<feature type="region of interest" description="Disordered" evidence="3">
    <location>
        <begin position="1041"/>
        <end position="1066"/>
    </location>
</feature>
<evidence type="ECO:0000256" key="3">
    <source>
        <dbReference type="SAM" id="MobiDB-lite"/>
    </source>
</evidence>
<proteinExistence type="predicted"/>
<name>A0A811QS12_9POAL</name>
<dbReference type="PANTHER" id="PTHR47186:SF3">
    <property type="entry name" value="OS09G0267800 PROTEIN"/>
    <property type="match status" value="1"/>
</dbReference>
<dbReference type="EMBL" id="CAJGYO010000012">
    <property type="protein sequence ID" value="CAD6263883.1"/>
    <property type="molecule type" value="Genomic_DNA"/>
</dbReference>
<accession>A0A811QS12</accession>
<feature type="compositionally biased region" description="Basic residues" evidence="3">
    <location>
        <begin position="1057"/>
        <end position="1066"/>
    </location>
</feature>
<organism evidence="4 5">
    <name type="scientific">Miscanthus lutarioriparius</name>
    <dbReference type="NCBI Taxonomy" id="422564"/>
    <lineage>
        <taxon>Eukaryota</taxon>
        <taxon>Viridiplantae</taxon>
        <taxon>Streptophyta</taxon>
        <taxon>Embryophyta</taxon>
        <taxon>Tracheophyta</taxon>
        <taxon>Spermatophyta</taxon>
        <taxon>Magnoliopsida</taxon>
        <taxon>Liliopsida</taxon>
        <taxon>Poales</taxon>
        <taxon>Poaceae</taxon>
        <taxon>PACMAD clade</taxon>
        <taxon>Panicoideae</taxon>
        <taxon>Andropogonodae</taxon>
        <taxon>Andropogoneae</taxon>
        <taxon>Saccharinae</taxon>
        <taxon>Miscanthus</taxon>
    </lineage>
</organism>
<reference evidence="4" key="1">
    <citation type="submission" date="2020-10" db="EMBL/GenBank/DDBJ databases">
        <authorList>
            <person name="Han B."/>
            <person name="Lu T."/>
            <person name="Zhao Q."/>
            <person name="Huang X."/>
            <person name="Zhao Y."/>
        </authorList>
    </citation>
    <scope>NUCLEOTIDE SEQUENCE</scope>
</reference>
<keyword evidence="2" id="KW-0677">Repeat</keyword>
<protein>
    <submittedName>
        <fullName evidence="4">Uncharacterized protein</fullName>
    </submittedName>
</protein>
<evidence type="ECO:0000313" key="5">
    <source>
        <dbReference type="Proteomes" id="UP000604825"/>
    </source>
</evidence>
<feature type="region of interest" description="Disordered" evidence="3">
    <location>
        <begin position="957"/>
        <end position="1008"/>
    </location>
</feature>
<evidence type="ECO:0000256" key="2">
    <source>
        <dbReference type="ARBA" id="ARBA00022737"/>
    </source>
</evidence>
<gene>
    <name evidence="4" type="ORF">NCGR_LOCUS47188</name>
</gene>
<sequence length="1066" mass="119709">MAKYIITQQPDLECASCLMKHLTDLFIYLYGQAGWISQDLEQKLDWFGLVMWNVGVGPTACFTRAISSITRDVLLKIKRYGPYDHVIEVDMKRAAAQLARTSLSINDKLHIKVAEQLGLLDQEYDRLLEEDDELRYYTYGLNPSSSLLDKLSTSSAAAGPQIIQKLVIKKYLLVVENIDEPIKPINLTAPTEGLCFPAPGWKGSFWCVSTTTQDVYGRSQPSDYPCLIESFSGDDMYILAAVAHKDEQYWHHVAVRCFHYATKLLPPHCSSPHGDGGQKRSAALADITSDELIRQWSAQGILVMDTERTGETTGSSYDGKYSDIYQVGNLILEAFREYTLLEIPFPPVTTEAEEATKSAAHFLACHNLIAEHHTTDELCDGDHPRLEHMQWISHVGDQGWHLSREWLSYGASGPTTLILRHCSQQSRLLMKLESDHFFAKLPCLHAVDLSYTPLKSLPPSICYLQELQYLSLRGCFNLTSPFSFPNTEITLNEINSSKNLNLLCFDLSYSNINTFHNDFFCSMPNLQELLLVKCSNLEELPPSVGALSSLTKLELTGTQIKYFPGQMFEEMKRLGSAKIIENKELFFAPAGLFSKAPGLTDLHIEGCESITGVEVTLERHPTLRSFSFIGAPHMKRLSLRGCRKLEYIGIKEVGDLEELDLSATAIKELPDSIPNLPKLRKLLVLGVPSLRRFPWHKLQRLPDVFCLDQCSNRTINHSDHPQGAQVCISDSRLFYSFGHDTMNSVRAGELLTTFYVRVTSCKSTSSKLKDEEGMVMINKVQMAPPAYADVNRLYLTDGVSMVSMDDVPPFRVTKRHVEISAADRYPRGLTYLLKVTKSISMLGDTHVSCLSDLGLGDYSCFDELEECMLRRCHRMVQVFSHYRVALSLQNAHFYSGGGYNFNALKHLFLEYCPRLEGIVPRNCELPSLETLDILCCYNLKAIFYDCWLHAPVSPEDTAPGAATAGASPRRQPHADRACVGGAPRPRLLELAPPPTLPPTTRQGRGGERRAGLVEQAVLGWHTPTPWQLQAHASPSFRFAPRAGRHRELSQMNEYTMPKRKIDKSSS</sequence>
<dbReference type="SMART" id="SM00367">
    <property type="entry name" value="LRR_CC"/>
    <property type="match status" value="3"/>
</dbReference>
<keyword evidence="5" id="KW-1185">Reference proteome</keyword>
<dbReference type="OrthoDB" id="583206at2759"/>
<dbReference type="InterPro" id="IPR003591">
    <property type="entry name" value="Leu-rich_rpt_typical-subtyp"/>
</dbReference>
<dbReference type="InterPro" id="IPR006553">
    <property type="entry name" value="Leu-rich_rpt_Cys-con_subtyp"/>
</dbReference>
<dbReference type="Proteomes" id="UP000604825">
    <property type="component" value="Unassembled WGS sequence"/>
</dbReference>
<dbReference type="Gene3D" id="3.80.10.10">
    <property type="entry name" value="Ribonuclease Inhibitor"/>
    <property type="match status" value="3"/>
</dbReference>
<keyword evidence="1" id="KW-0433">Leucine-rich repeat</keyword>
<dbReference type="PANTHER" id="PTHR47186">
    <property type="entry name" value="LEUCINE-RICH REPEAT-CONTAINING PROTEIN 57"/>
    <property type="match status" value="1"/>
</dbReference>
<dbReference type="AlphaFoldDB" id="A0A811QS12"/>
<dbReference type="InterPro" id="IPR032675">
    <property type="entry name" value="LRR_dom_sf"/>
</dbReference>
<dbReference type="SUPFAM" id="SSF52058">
    <property type="entry name" value="L domain-like"/>
    <property type="match status" value="1"/>
</dbReference>
<comment type="caution">
    <text evidence="4">The sequence shown here is derived from an EMBL/GenBank/DDBJ whole genome shotgun (WGS) entry which is preliminary data.</text>
</comment>
<feature type="compositionally biased region" description="Low complexity" evidence="3">
    <location>
        <begin position="981"/>
        <end position="990"/>
    </location>
</feature>